<dbReference type="EMBL" id="MU266546">
    <property type="protein sequence ID" value="KAH7921020.1"/>
    <property type="molecule type" value="Genomic_DNA"/>
</dbReference>
<protein>
    <submittedName>
        <fullName evidence="1">Uncharacterized protein</fullName>
    </submittedName>
</protein>
<proteinExistence type="predicted"/>
<evidence type="ECO:0000313" key="1">
    <source>
        <dbReference type="EMBL" id="KAH7921020.1"/>
    </source>
</evidence>
<name>A0ACB8B679_9AGAM</name>
<comment type="caution">
    <text evidence="1">The sequence shown here is derived from an EMBL/GenBank/DDBJ whole genome shotgun (WGS) entry which is preliminary data.</text>
</comment>
<organism evidence="1 2">
    <name type="scientific">Leucogyrophana mollusca</name>
    <dbReference type="NCBI Taxonomy" id="85980"/>
    <lineage>
        <taxon>Eukaryota</taxon>
        <taxon>Fungi</taxon>
        <taxon>Dikarya</taxon>
        <taxon>Basidiomycota</taxon>
        <taxon>Agaricomycotina</taxon>
        <taxon>Agaricomycetes</taxon>
        <taxon>Agaricomycetidae</taxon>
        <taxon>Boletales</taxon>
        <taxon>Boletales incertae sedis</taxon>
        <taxon>Leucogyrophana</taxon>
    </lineage>
</organism>
<evidence type="ECO:0000313" key="2">
    <source>
        <dbReference type="Proteomes" id="UP000790709"/>
    </source>
</evidence>
<keyword evidence="2" id="KW-1185">Reference proteome</keyword>
<reference evidence="1" key="1">
    <citation type="journal article" date="2021" name="New Phytol.">
        <title>Evolutionary innovations through gain and loss of genes in the ectomycorrhizal Boletales.</title>
        <authorList>
            <person name="Wu G."/>
            <person name="Miyauchi S."/>
            <person name="Morin E."/>
            <person name="Kuo A."/>
            <person name="Drula E."/>
            <person name="Varga T."/>
            <person name="Kohler A."/>
            <person name="Feng B."/>
            <person name="Cao Y."/>
            <person name="Lipzen A."/>
            <person name="Daum C."/>
            <person name="Hundley H."/>
            <person name="Pangilinan J."/>
            <person name="Johnson J."/>
            <person name="Barry K."/>
            <person name="LaButti K."/>
            <person name="Ng V."/>
            <person name="Ahrendt S."/>
            <person name="Min B."/>
            <person name="Choi I.G."/>
            <person name="Park H."/>
            <person name="Plett J.M."/>
            <person name="Magnuson J."/>
            <person name="Spatafora J.W."/>
            <person name="Nagy L.G."/>
            <person name="Henrissat B."/>
            <person name="Grigoriev I.V."/>
            <person name="Yang Z.L."/>
            <person name="Xu J."/>
            <person name="Martin F.M."/>
        </authorList>
    </citation>
    <scope>NUCLEOTIDE SEQUENCE</scope>
    <source>
        <strain evidence="1">KUC20120723A-06</strain>
    </source>
</reference>
<accession>A0ACB8B679</accession>
<dbReference type="Proteomes" id="UP000790709">
    <property type="component" value="Unassembled WGS sequence"/>
</dbReference>
<gene>
    <name evidence="1" type="ORF">BV22DRAFT_1198510</name>
</gene>
<sequence length="286" mass="32057">MSSTMLVDYELMGLQTAKYLSVSAMAILLIDYFITFQAEIYWVWGRKWNTTRVIFTISRYLPFVGTAMTMYAAVVNRNGQNCAVFGNASNALHIIGILAAEGLLIIRTYAFWRCSKKLLSVLLFLAVVCLVGAVTSSHFIIIELPSDSTEANIFDDPGSPCIFQVGRSSSLQYVALMIYEIVILGLTAYRRWHSHSHFKDSVLATLYRDSMVYIVCIIFISGVAIIIAFTLPISFNAMLDSPQIVIHSVLASRILFNLREADKHEHEGTLVVDMSDFQAGSWSYED</sequence>